<sequence length="97" mass="10636">MEPFNQSDPFDIATEAMRKEIADLIHRYWTEAPEVAGLDPEARFQVIATALTVSLAATMKIMVNAPEKQLIQMIRGSLPAAFATAAGIIDDPAEVRH</sequence>
<evidence type="ECO:0000313" key="1">
    <source>
        <dbReference type="EMBL" id="NNH67780.1"/>
    </source>
</evidence>
<reference evidence="1 2" key="1">
    <citation type="submission" date="2020-04" db="EMBL/GenBank/DDBJ databases">
        <title>Rhizobium bacterial biofertilizers improve the content of phenolic compounds of Lactuca sativa L. under non-saline and saline-stress conditions.</title>
        <authorList>
            <person name="Ayuso-Calles M."/>
            <person name="Garcia-Estevez I."/>
            <person name="Jimenez-Gomez A."/>
            <person name="Flores-Felix J.D."/>
            <person name="Escribano-Bailon M."/>
            <person name="Rivas R."/>
        </authorList>
    </citation>
    <scope>NUCLEOTIDE SEQUENCE [LARGE SCALE GENOMIC DNA]</scope>
    <source>
        <strain evidence="1 2">GPTR02</strain>
    </source>
</reference>
<dbReference type="AlphaFoldDB" id="A0A7Y2RBX2"/>
<dbReference type="EMBL" id="JABEQY010000047">
    <property type="protein sequence ID" value="NNH67780.1"/>
    <property type="molecule type" value="Genomic_DNA"/>
</dbReference>
<gene>
    <name evidence="1" type="ORF">HLI17_31770</name>
</gene>
<accession>A0A7Y2RBX2</accession>
<proteinExistence type="predicted"/>
<dbReference type="Proteomes" id="UP000530654">
    <property type="component" value="Unassembled WGS sequence"/>
</dbReference>
<evidence type="ECO:0000313" key="2">
    <source>
        <dbReference type="Proteomes" id="UP000530654"/>
    </source>
</evidence>
<organism evidence="1 2">
    <name type="scientific">Rhizobium laguerreae</name>
    <dbReference type="NCBI Taxonomy" id="1076926"/>
    <lineage>
        <taxon>Bacteria</taxon>
        <taxon>Pseudomonadati</taxon>
        <taxon>Pseudomonadota</taxon>
        <taxon>Alphaproteobacteria</taxon>
        <taxon>Hyphomicrobiales</taxon>
        <taxon>Rhizobiaceae</taxon>
        <taxon>Rhizobium/Agrobacterium group</taxon>
        <taxon>Rhizobium</taxon>
    </lineage>
</organism>
<protein>
    <submittedName>
        <fullName evidence="1">Uncharacterized protein</fullName>
    </submittedName>
</protein>
<comment type="caution">
    <text evidence="1">The sequence shown here is derived from an EMBL/GenBank/DDBJ whole genome shotgun (WGS) entry which is preliminary data.</text>
</comment>
<dbReference type="RefSeq" id="WP_170282843.1">
    <property type="nucleotide sequence ID" value="NZ_JABEQY010000047.1"/>
</dbReference>
<name>A0A7Y2RBX2_9HYPH</name>